<dbReference type="AlphaFoldDB" id="A0A2L2TGE8"/>
<sequence>MVQGRGRVFGDGLPGCVARGLELKKHIFELCFKQRVVPFPFILSILPCPSAHHVTFLCRYRAEPETPCGPIKLSVLRHDPPETFAVLAYAT</sequence>
<proteinExistence type="predicted"/>
<organism evidence="1 2">
    <name type="scientific">Fusarium venenatum</name>
    <dbReference type="NCBI Taxonomy" id="56646"/>
    <lineage>
        <taxon>Eukaryota</taxon>
        <taxon>Fungi</taxon>
        <taxon>Dikarya</taxon>
        <taxon>Ascomycota</taxon>
        <taxon>Pezizomycotina</taxon>
        <taxon>Sordariomycetes</taxon>
        <taxon>Hypocreomycetidae</taxon>
        <taxon>Hypocreales</taxon>
        <taxon>Nectriaceae</taxon>
        <taxon>Fusarium</taxon>
    </lineage>
</organism>
<dbReference type="Proteomes" id="UP000245910">
    <property type="component" value="Chromosome III"/>
</dbReference>
<reference evidence="2" key="1">
    <citation type="submission" date="2014-10" db="EMBL/GenBank/DDBJ databases">
        <authorList>
            <person name="King R."/>
        </authorList>
    </citation>
    <scope>NUCLEOTIDE SEQUENCE [LARGE SCALE GENOMIC DNA]</scope>
    <source>
        <strain evidence="2">A3/5</strain>
    </source>
</reference>
<name>A0A2L2TGE8_9HYPO</name>
<dbReference type="EMBL" id="LN649231">
    <property type="protein sequence ID" value="CEI70042.1"/>
    <property type="molecule type" value="Genomic_DNA"/>
</dbReference>
<protein>
    <submittedName>
        <fullName evidence="1">Uncharacterized protein</fullName>
    </submittedName>
</protein>
<keyword evidence="2" id="KW-1185">Reference proteome</keyword>
<evidence type="ECO:0000313" key="2">
    <source>
        <dbReference type="Proteomes" id="UP000245910"/>
    </source>
</evidence>
<evidence type="ECO:0000313" key="1">
    <source>
        <dbReference type="EMBL" id="CEI70042.1"/>
    </source>
</evidence>
<accession>A0A2L2TGE8</accession>